<feature type="compositionally biased region" description="Basic and acidic residues" evidence="1">
    <location>
        <begin position="72"/>
        <end position="83"/>
    </location>
</feature>
<feature type="region of interest" description="Disordered" evidence="1">
    <location>
        <begin position="43"/>
        <end position="83"/>
    </location>
</feature>
<accession>A0A6P4YMH3</accession>
<name>A0A6P4YMH3_BRABE</name>
<organism evidence="2 3">
    <name type="scientific">Branchiostoma belcheri</name>
    <name type="common">Amphioxus</name>
    <dbReference type="NCBI Taxonomy" id="7741"/>
    <lineage>
        <taxon>Eukaryota</taxon>
        <taxon>Metazoa</taxon>
        <taxon>Chordata</taxon>
        <taxon>Cephalochordata</taxon>
        <taxon>Leptocardii</taxon>
        <taxon>Amphioxiformes</taxon>
        <taxon>Branchiostomatidae</taxon>
        <taxon>Branchiostoma</taxon>
    </lineage>
</organism>
<evidence type="ECO:0000313" key="2">
    <source>
        <dbReference type="Proteomes" id="UP000515135"/>
    </source>
</evidence>
<proteinExistence type="predicted"/>
<reference evidence="3" key="1">
    <citation type="submission" date="2025-08" db="UniProtKB">
        <authorList>
            <consortium name="RefSeq"/>
        </authorList>
    </citation>
    <scope>IDENTIFICATION</scope>
    <source>
        <tissue evidence="3">Gonad</tissue>
    </source>
</reference>
<protein>
    <submittedName>
        <fullName evidence="3">Uncharacterized protein LOC109474747</fullName>
    </submittedName>
</protein>
<dbReference type="Proteomes" id="UP000515135">
    <property type="component" value="Unplaced"/>
</dbReference>
<keyword evidence="2" id="KW-1185">Reference proteome</keyword>
<dbReference type="KEGG" id="bbel:109474747"/>
<evidence type="ECO:0000313" key="3">
    <source>
        <dbReference type="RefSeq" id="XP_019630665.1"/>
    </source>
</evidence>
<dbReference type="AlphaFoldDB" id="A0A6P4YMH3"/>
<gene>
    <name evidence="3" type="primary">LOC109474747</name>
</gene>
<dbReference type="GeneID" id="109474747"/>
<evidence type="ECO:0000256" key="1">
    <source>
        <dbReference type="SAM" id="MobiDB-lite"/>
    </source>
</evidence>
<sequence>MPAKSPCHRLILVIEQVADASLEIEELKPDLVFLQEEFCHGRTDAPLPPPHGGNLARLGQTKRNTSKQGAARPEERFDTERMPRASRQLYLSATEQVLELLSHIERSSSAQAARIIRQWHSAPLPTRQQARIPADNDAFSREGNTGQGSCCWTWNLQTSFQH</sequence>
<dbReference type="RefSeq" id="XP_019630665.1">
    <property type="nucleotide sequence ID" value="XM_019775106.1"/>
</dbReference>